<keyword evidence="3" id="KW-1185">Reference proteome</keyword>
<dbReference type="PANTHER" id="PTHR31672">
    <property type="entry name" value="BNACNNG10540D PROTEIN"/>
    <property type="match status" value="1"/>
</dbReference>
<dbReference type="Proteomes" id="UP001457282">
    <property type="component" value="Unassembled WGS sequence"/>
</dbReference>
<proteinExistence type="predicted"/>
<protein>
    <recommendedName>
        <fullName evidence="1">F-box domain-containing protein</fullName>
    </recommendedName>
</protein>
<sequence>MTAAPGNEQQVLSDEDLSSEILSRLPVKSVIRCRCVCKAWRALISQPVFAKKYTSRHTKSKSSFRLLLPTFPLRSVDYEAPGIEVVFREHYYPVSLPKPESRLDIYGSCHGLVCLAIDNYTIVLWNPSTGESNLLPEPALRANYPDGNFYGFGYDSTTQDYKIVRGHDFEIFPDFYFYFEVFSLKTGSWRQHPRVGPTFELASFDDGFGGCGQGFLTNEALHWVDINYDVATILVFSLAEEKFGRMVPNLESCDDLEIGIVGDCLAVYLERRGDGGSSLWVMKEYGVEESWTKVFQFYPSGCLPTLTGPPVSSFLTQFLKFYPSGCLRTQNYPRVRSFCLRPLCLLENGDLLLDNIHSGYTHFPLYDPKTQTFRDLVQSYDPKTQKLREIDAGLWAPIMDEVTMETLVIGPTIYAETLVSPLIGSM</sequence>
<dbReference type="AlphaFoldDB" id="A0AAW1XRA2"/>
<dbReference type="Pfam" id="PF07734">
    <property type="entry name" value="FBA_1"/>
    <property type="match status" value="1"/>
</dbReference>
<dbReference type="InterPro" id="IPR006527">
    <property type="entry name" value="F-box-assoc_dom_typ1"/>
</dbReference>
<accession>A0AAW1XRA2</accession>
<dbReference type="EMBL" id="JBEDUW010000003">
    <property type="protein sequence ID" value="KAK9938563.1"/>
    <property type="molecule type" value="Genomic_DNA"/>
</dbReference>
<dbReference type="PANTHER" id="PTHR31672:SF13">
    <property type="entry name" value="F-BOX PROTEIN CPR30-LIKE"/>
    <property type="match status" value="1"/>
</dbReference>
<dbReference type="InterPro" id="IPR050796">
    <property type="entry name" value="SCF_F-box_component"/>
</dbReference>
<reference evidence="2 3" key="1">
    <citation type="journal article" date="2023" name="G3 (Bethesda)">
        <title>A chromosome-length genome assembly and annotation of blackberry (Rubus argutus, cv. 'Hillquist').</title>
        <authorList>
            <person name="Bruna T."/>
            <person name="Aryal R."/>
            <person name="Dudchenko O."/>
            <person name="Sargent D.J."/>
            <person name="Mead D."/>
            <person name="Buti M."/>
            <person name="Cavallini A."/>
            <person name="Hytonen T."/>
            <person name="Andres J."/>
            <person name="Pham M."/>
            <person name="Weisz D."/>
            <person name="Mascagni F."/>
            <person name="Usai G."/>
            <person name="Natali L."/>
            <person name="Bassil N."/>
            <person name="Fernandez G.E."/>
            <person name="Lomsadze A."/>
            <person name="Armour M."/>
            <person name="Olukolu B."/>
            <person name="Poorten T."/>
            <person name="Britton C."/>
            <person name="Davik J."/>
            <person name="Ashrafi H."/>
            <person name="Aiden E.L."/>
            <person name="Borodovsky M."/>
            <person name="Worthington M."/>
        </authorList>
    </citation>
    <scope>NUCLEOTIDE SEQUENCE [LARGE SCALE GENOMIC DNA]</scope>
    <source>
        <strain evidence="2">PI 553951</strain>
    </source>
</reference>
<evidence type="ECO:0000313" key="3">
    <source>
        <dbReference type="Proteomes" id="UP001457282"/>
    </source>
</evidence>
<name>A0AAW1XRA2_RUBAR</name>
<dbReference type="InterPro" id="IPR001810">
    <property type="entry name" value="F-box_dom"/>
</dbReference>
<dbReference type="SMART" id="SM00256">
    <property type="entry name" value="FBOX"/>
    <property type="match status" value="1"/>
</dbReference>
<dbReference type="InterPro" id="IPR036047">
    <property type="entry name" value="F-box-like_dom_sf"/>
</dbReference>
<dbReference type="CDD" id="cd22157">
    <property type="entry name" value="F-box_AtFBW1-like"/>
    <property type="match status" value="1"/>
</dbReference>
<feature type="domain" description="F-box" evidence="1">
    <location>
        <begin position="13"/>
        <end position="53"/>
    </location>
</feature>
<dbReference type="Pfam" id="PF00646">
    <property type="entry name" value="F-box"/>
    <property type="match status" value="1"/>
</dbReference>
<gene>
    <name evidence="2" type="ORF">M0R45_015292</name>
</gene>
<dbReference type="Gene3D" id="1.20.1280.50">
    <property type="match status" value="1"/>
</dbReference>
<evidence type="ECO:0000313" key="2">
    <source>
        <dbReference type="EMBL" id="KAK9938563.1"/>
    </source>
</evidence>
<organism evidence="2 3">
    <name type="scientific">Rubus argutus</name>
    <name type="common">Southern blackberry</name>
    <dbReference type="NCBI Taxonomy" id="59490"/>
    <lineage>
        <taxon>Eukaryota</taxon>
        <taxon>Viridiplantae</taxon>
        <taxon>Streptophyta</taxon>
        <taxon>Embryophyta</taxon>
        <taxon>Tracheophyta</taxon>
        <taxon>Spermatophyta</taxon>
        <taxon>Magnoliopsida</taxon>
        <taxon>eudicotyledons</taxon>
        <taxon>Gunneridae</taxon>
        <taxon>Pentapetalae</taxon>
        <taxon>rosids</taxon>
        <taxon>fabids</taxon>
        <taxon>Rosales</taxon>
        <taxon>Rosaceae</taxon>
        <taxon>Rosoideae</taxon>
        <taxon>Rosoideae incertae sedis</taxon>
        <taxon>Rubus</taxon>
    </lineage>
</organism>
<comment type="caution">
    <text evidence="2">The sequence shown here is derived from an EMBL/GenBank/DDBJ whole genome shotgun (WGS) entry which is preliminary data.</text>
</comment>
<dbReference type="SUPFAM" id="SSF81383">
    <property type="entry name" value="F-box domain"/>
    <property type="match status" value="1"/>
</dbReference>
<dbReference type="InterPro" id="IPR017451">
    <property type="entry name" value="F-box-assoc_interact_dom"/>
</dbReference>
<dbReference type="NCBIfam" id="TIGR01640">
    <property type="entry name" value="F_box_assoc_1"/>
    <property type="match status" value="1"/>
</dbReference>
<evidence type="ECO:0000259" key="1">
    <source>
        <dbReference type="SMART" id="SM00256"/>
    </source>
</evidence>